<evidence type="ECO:0000256" key="4">
    <source>
        <dbReference type="RuleBase" id="RU000363"/>
    </source>
</evidence>
<dbReference type="Gene3D" id="3.40.50.720">
    <property type="entry name" value="NAD(P)-binding Rossmann-like Domain"/>
    <property type="match status" value="1"/>
</dbReference>
<evidence type="ECO:0000256" key="1">
    <source>
        <dbReference type="ARBA" id="ARBA00006484"/>
    </source>
</evidence>
<comment type="similarity">
    <text evidence="1 4">Belongs to the short-chain dehydrogenases/reductases (SDR) family.</text>
</comment>
<dbReference type="PRINTS" id="PR00080">
    <property type="entry name" value="SDRFAMILY"/>
</dbReference>
<keyword evidence="7" id="KW-1185">Reference proteome</keyword>
<dbReference type="SUPFAM" id="SSF51735">
    <property type="entry name" value="NAD(P)-binding Rossmann-fold domains"/>
    <property type="match status" value="1"/>
</dbReference>
<dbReference type="PANTHER" id="PTHR43490:SF73">
    <property type="entry name" value="OS07G0685800 PROTEIN"/>
    <property type="match status" value="1"/>
</dbReference>
<dbReference type="Pfam" id="PF00106">
    <property type="entry name" value="adh_short"/>
    <property type="match status" value="1"/>
</dbReference>
<evidence type="ECO:0000256" key="2">
    <source>
        <dbReference type="ARBA" id="ARBA00022857"/>
    </source>
</evidence>
<keyword evidence="3 5" id="KW-0560">Oxidoreductase</keyword>
<evidence type="ECO:0000256" key="3">
    <source>
        <dbReference type="ARBA" id="ARBA00023002"/>
    </source>
</evidence>
<name>A0AAD3SGZ3_NEPGR</name>
<dbReference type="FunFam" id="3.40.50.720:FF:000315">
    <property type="entry name" value="(+)-neomenthol dehydrogenase"/>
    <property type="match status" value="1"/>
</dbReference>
<dbReference type="InterPro" id="IPR002347">
    <property type="entry name" value="SDR_fam"/>
</dbReference>
<comment type="caution">
    <text evidence="6">The sequence shown here is derived from an EMBL/GenBank/DDBJ whole genome shotgun (WGS) entry which is preliminary data.</text>
</comment>
<evidence type="ECO:0000313" key="7">
    <source>
        <dbReference type="Proteomes" id="UP001279734"/>
    </source>
</evidence>
<dbReference type="GO" id="GO:0016616">
    <property type="term" value="F:oxidoreductase activity, acting on the CH-OH group of donors, NAD or NADP as acceptor"/>
    <property type="evidence" value="ECO:0007669"/>
    <property type="project" value="InterPro"/>
</dbReference>
<organism evidence="6 7">
    <name type="scientific">Nepenthes gracilis</name>
    <name type="common">Slender pitcher plant</name>
    <dbReference type="NCBI Taxonomy" id="150966"/>
    <lineage>
        <taxon>Eukaryota</taxon>
        <taxon>Viridiplantae</taxon>
        <taxon>Streptophyta</taxon>
        <taxon>Embryophyta</taxon>
        <taxon>Tracheophyta</taxon>
        <taxon>Spermatophyta</taxon>
        <taxon>Magnoliopsida</taxon>
        <taxon>eudicotyledons</taxon>
        <taxon>Gunneridae</taxon>
        <taxon>Pentapetalae</taxon>
        <taxon>Caryophyllales</taxon>
        <taxon>Nepenthaceae</taxon>
        <taxon>Nepenthes</taxon>
    </lineage>
</organism>
<dbReference type="Proteomes" id="UP001279734">
    <property type="component" value="Unassembled WGS sequence"/>
</dbReference>
<dbReference type="AlphaFoldDB" id="A0AAD3SGZ3"/>
<dbReference type="CDD" id="cd05324">
    <property type="entry name" value="carb_red_PTCR-like_SDR_c"/>
    <property type="match status" value="1"/>
</dbReference>
<accession>A0AAD3SGZ3</accession>
<dbReference type="PRINTS" id="PR00081">
    <property type="entry name" value="GDHRDH"/>
</dbReference>
<dbReference type="InterPro" id="IPR036291">
    <property type="entry name" value="NAD(P)-bd_dom_sf"/>
</dbReference>
<dbReference type="PANTHER" id="PTHR43490">
    <property type="entry name" value="(+)-NEOMENTHOL DEHYDROGENASE"/>
    <property type="match status" value="1"/>
</dbReference>
<keyword evidence="2 5" id="KW-0521">NADP</keyword>
<dbReference type="EC" id="1.1.1.-" evidence="5"/>
<evidence type="ECO:0000256" key="5">
    <source>
        <dbReference type="RuleBase" id="RU369024"/>
    </source>
</evidence>
<sequence>MEGAIGTGVQKRIAVVTGGNKGIGLEICRQLVSKGVTVILTARDEKRGLEAVEGLKASGLADILFHKLDVVQQSSATSLAAFIKQHFGKLDILVNNAGITGVNIEIEDQNSFKQAMKDIEMRLKLLEQTTKQTHEIAEQCLWTNYYGNKQVTQALLPLLQQSNSARIVNISSAYGQLKYISNEKAFQKLGDANGLTENTVDEVVKEFLEDAKKGQIESKGWPKQFSAYKVSKASVNAYTRILANKYPNISINAVNPGYVSTDMNLHTGILTVEDGARGAIMLALMPDGGPSGQYFDKTEQSTF</sequence>
<proteinExistence type="inferred from homology"/>
<dbReference type="EMBL" id="BSYO01000010">
    <property type="protein sequence ID" value="GMH10494.1"/>
    <property type="molecule type" value="Genomic_DNA"/>
</dbReference>
<reference evidence="6" key="1">
    <citation type="submission" date="2023-05" db="EMBL/GenBank/DDBJ databases">
        <title>Nepenthes gracilis genome sequencing.</title>
        <authorList>
            <person name="Fukushima K."/>
        </authorList>
    </citation>
    <scope>NUCLEOTIDE SEQUENCE</scope>
    <source>
        <strain evidence="6">SING2019-196</strain>
    </source>
</reference>
<dbReference type="InterPro" id="IPR045313">
    <property type="entry name" value="CBR1-like"/>
</dbReference>
<evidence type="ECO:0000313" key="6">
    <source>
        <dbReference type="EMBL" id="GMH10494.1"/>
    </source>
</evidence>
<protein>
    <recommendedName>
        <fullName evidence="5">Short-chain dehydrogenase/reductase</fullName>
        <ecNumber evidence="5">1.1.1.-</ecNumber>
    </recommendedName>
</protein>
<gene>
    <name evidence="6" type="ORF">Nepgr_012335</name>
</gene>
<dbReference type="Pfam" id="PF13561">
    <property type="entry name" value="adh_short_C2"/>
    <property type="match status" value="1"/>
</dbReference>
<dbReference type="GO" id="GO:0016020">
    <property type="term" value="C:membrane"/>
    <property type="evidence" value="ECO:0007669"/>
    <property type="project" value="TreeGrafter"/>
</dbReference>